<keyword evidence="3" id="KW-1185">Reference proteome</keyword>
<dbReference type="AlphaFoldDB" id="A0AAV0XQD6"/>
<name>A0AAV0XQD6_9HEMI</name>
<proteinExistence type="predicted"/>
<gene>
    <name evidence="2" type="ORF">MEUPH1_LOCUS24885</name>
</gene>
<reference evidence="2 3" key="1">
    <citation type="submission" date="2023-01" db="EMBL/GenBank/DDBJ databases">
        <authorList>
            <person name="Whitehead M."/>
        </authorList>
    </citation>
    <scope>NUCLEOTIDE SEQUENCE [LARGE SCALE GENOMIC DNA]</scope>
</reference>
<accession>A0AAV0XQD6</accession>
<keyword evidence="1" id="KW-0732">Signal</keyword>
<sequence length="156" mass="18011">MFSFIMQIFLTMAFQLALLVRLINGQYTLNVERKITNKYKPNYHDDVLVELLYDVDDLLLPNPIYESSEMAVLRKENLSNLPSPSVGIDGLVRHGYVFNKEDDEKIYDAKFIEASKMADDIFSESLMSDIQLHWRDDMKNTTGMNISNSQNPIPIL</sequence>
<feature type="signal peptide" evidence="1">
    <location>
        <begin position="1"/>
        <end position="25"/>
    </location>
</feature>
<organism evidence="2 3">
    <name type="scientific">Macrosiphum euphorbiae</name>
    <name type="common">potato aphid</name>
    <dbReference type="NCBI Taxonomy" id="13131"/>
    <lineage>
        <taxon>Eukaryota</taxon>
        <taxon>Metazoa</taxon>
        <taxon>Ecdysozoa</taxon>
        <taxon>Arthropoda</taxon>
        <taxon>Hexapoda</taxon>
        <taxon>Insecta</taxon>
        <taxon>Pterygota</taxon>
        <taxon>Neoptera</taxon>
        <taxon>Paraneoptera</taxon>
        <taxon>Hemiptera</taxon>
        <taxon>Sternorrhyncha</taxon>
        <taxon>Aphidomorpha</taxon>
        <taxon>Aphidoidea</taxon>
        <taxon>Aphididae</taxon>
        <taxon>Macrosiphini</taxon>
        <taxon>Macrosiphum</taxon>
    </lineage>
</organism>
<dbReference type="Proteomes" id="UP001160148">
    <property type="component" value="Unassembled WGS sequence"/>
</dbReference>
<evidence type="ECO:0000313" key="3">
    <source>
        <dbReference type="Proteomes" id="UP001160148"/>
    </source>
</evidence>
<evidence type="ECO:0000256" key="1">
    <source>
        <dbReference type="SAM" id="SignalP"/>
    </source>
</evidence>
<protein>
    <submittedName>
        <fullName evidence="2">Uncharacterized protein</fullName>
    </submittedName>
</protein>
<dbReference type="EMBL" id="CARXXK010000560">
    <property type="protein sequence ID" value="CAI6370804.1"/>
    <property type="molecule type" value="Genomic_DNA"/>
</dbReference>
<feature type="chain" id="PRO_5043337028" evidence="1">
    <location>
        <begin position="26"/>
        <end position="156"/>
    </location>
</feature>
<comment type="caution">
    <text evidence="2">The sequence shown here is derived from an EMBL/GenBank/DDBJ whole genome shotgun (WGS) entry which is preliminary data.</text>
</comment>
<evidence type="ECO:0000313" key="2">
    <source>
        <dbReference type="EMBL" id="CAI6370804.1"/>
    </source>
</evidence>